<reference evidence="4" key="2">
    <citation type="submission" date="2015-01" db="EMBL/GenBank/DDBJ databases">
        <title>Evolutionary Origins and Diversification of the Mycorrhizal Mutualists.</title>
        <authorList>
            <consortium name="DOE Joint Genome Institute"/>
            <consortium name="Mycorrhizal Genomics Consortium"/>
            <person name="Kohler A."/>
            <person name="Kuo A."/>
            <person name="Nagy L.G."/>
            <person name="Floudas D."/>
            <person name="Copeland A."/>
            <person name="Barry K.W."/>
            <person name="Cichocki N."/>
            <person name="Veneault-Fourrey C."/>
            <person name="LaButti K."/>
            <person name="Lindquist E.A."/>
            <person name="Lipzen A."/>
            <person name="Lundell T."/>
            <person name="Morin E."/>
            <person name="Murat C."/>
            <person name="Riley R."/>
            <person name="Ohm R."/>
            <person name="Sun H."/>
            <person name="Tunlid A."/>
            <person name="Henrissat B."/>
            <person name="Grigoriev I.V."/>
            <person name="Hibbett D.S."/>
            <person name="Martin F."/>
        </authorList>
    </citation>
    <scope>NUCLEOTIDE SEQUENCE [LARGE SCALE GENOMIC DNA]</scope>
    <source>
        <strain evidence="4">UH-Slu-Lm8-n1</strain>
    </source>
</reference>
<protein>
    <recommendedName>
        <fullName evidence="2">Ribonuclease H1 N-terminal domain-containing protein</fullName>
    </recommendedName>
</protein>
<evidence type="ECO:0000259" key="2">
    <source>
        <dbReference type="Pfam" id="PF01693"/>
    </source>
</evidence>
<gene>
    <name evidence="3" type="ORF">CY34DRAFT_17383</name>
</gene>
<evidence type="ECO:0000256" key="1">
    <source>
        <dbReference type="SAM" id="MobiDB-lite"/>
    </source>
</evidence>
<dbReference type="InterPro" id="IPR009027">
    <property type="entry name" value="Ribosomal_bL9/RNase_H1_N"/>
</dbReference>
<evidence type="ECO:0000313" key="3">
    <source>
        <dbReference type="EMBL" id="KIK34922.1"/>
    </source>
</evidence>
<feature type="compositionally biased region" description="Polar residues" evidence="1">
    <location>
        <begin position="55"/>
        <end position="71"/>
    </location>
</feature>
<dbReference type="AlphaFoldDB" id="A0A0D0AKX9"/>
<dbReference type="HOGENOM" id="CLU_1367044_0_0_1"/>
<sequence length="200" mass="20471">MSSAGAETSAITRDTVAAVSMLLSSLKLSSADRAILASSLLSNNVDSQAKPKSESFVSSDDSDNLSVPPTDSQSESESSISPSGDDKEPAAPAITTTTSIAPTTIIDPADGYADADAALAFGSILNVHKGVYFNVPLAPTDGVTVYYVTRGRKIGVFSGWNSVGPWVTGVSGALYAKAKTVNNRIETVIAAIEAGVAVKV</sequence>
<accession>A0A0D0AKX9</accession>
<dbReference type="Pfam" id="PF01693">
    <property type="entry name" value="Cauli_VI"/>
    <property type="match status" value="1"/>
</dbReference>
<evidence type="ECO:0000313" key="4">
    <source>
        <dbReference type="Proteomes" id="UP000054485"/>
    </source>
</evidence>
<dbReference type="InParanoid" id="A0A0D0AKX9"/>
<reference evidence="3 4" key="1">
    <citation type="submission" date="2014-04" db="EMBL/GenBank/DDBJ databases">
        <authorList>
            <consortium name="DOE Joint Genome Institute"/>
            <person name="Kuo A."/>
            <person name="Ruytinx J."/>
            <person name="Rineau F."/>
            <person name="Colpaert J."/>
            <person name="Kohler A."/>
            <person name="Nagy L.G."/>
            <person name="Floudas D."/>
            <person name="Copeland A."/>
            <person name="Barry K.W."/>
            <person name="Cichocki N."/>
            <person name="Veneault-Fourrey C."/>
            <person name="LaButti K."/>
            <person name="Lindquist E.A."/>
            <person name="Lipzen A."/>
            <person name="Lundell T."/>
            <person name="Morin E."/>
            <person name="Murat C."/>
            <person name="Sun H."/>
            <person name="Tunlid A."/>
            <person name="Henrissat B."/>
            <person name="Grigoriev I.V."/>
            <person name="Hibbett D.S."/>
            <person name="Martin F."/>
            <person name="Nordberg H.P."/>
            <person name="Cantor M.N."/>
            <person name="Hua S.X."/>
        </authorList>
    </citation>
    <scope>NUCLEOTIDE SEQUENCE [LARGE SCALE GENOMIC DNA]</scope>
    <source>
        <strain evidence="3 4">UH-Slu-Lm8-n1</strain>
    </source>
</reference>
<feature type="region of interest" description="Disordered" evidence="1">
    <location>
        <begin position="45"/>
        <end position="91"/>
    </location>
</feature>
<dbReference type="Proteomes" id="UP000054485">
    <property type="component" value="Unassembled WGS sequence"/>
</dbReference>
<name>A0A0D0AKX9_9AGAM</name>
<proteinExistence type="predicted"/>
<dbReference type="InterPro" id="IPR011320">
    <property type="entry name" value="RNase_H1_N"/>
</dbReference>
<dbReference type="EMBL" id="KN835686">
    <property type="protein sequence ID" value="KIK34922.1"/>
    <property type="molecule type" value="Genomic_DNA"/>
</dbReference>
<dbReference type="OrthoDB" id="3270804at2759"/>
<organism evidence="3 4">
    <name type="scientific">Suillus luteus UH-Slu-Lm8-n1</name>
    <dbReference type="NCBI Taxonomy" id="930992"/>
    <lineage>
        <taxon>Eukaryota</taxon>
        <taxon>Fungi</taxon>
        <taxon>Dikarya</taxon>
        <taxon>Basidiomycota</taxon>
        <taxon>Agaricomycotina</taxon>
        <taxon>Agaricomycetes</taxon>
        <taxon>Agaricomycetidae</taxon>
        <taxon>Boletales</taxon>
        <taxon>Suillineae</taxon>
        <taxon>Suillaceae</taxon>
        <taxon>Suillus</taxon>
    </lineage>
</organism>
<feature type="domain" description="Ribonuclease H1 N-terminal" evidence="2">
    <location>
        <begin position="146"/>
        <end position="177"/>
    </location>
</feature>
<keyword evidence="4" id="KW-1185">Reference proteome</keyword>
<dbReference type="SUPFAM" id="SSF55658">
    <property type="entry name" value="L9 N-domain-like"/>
    <property type="match status" value="1"/>
</dbReference>
<feature type="compositionally biased region" description="Low complexity" evidence="1">
    <location>
        <begin position="72"/>
        <end position="83"/>
    </location>
</feature>
<dbReference type="STRING" id="930992.A0A0D0AKX9"/>